<dbReference type="GO" id="GO:0004640">
    <property type="term" value="F:phosphoribosylanthranilate isomerase activity"/>
    <property type="evidence" value="ECO:0007669"/>
    <property type="project" value="TreeGrafter"/>
</dbReference>
<gene>
    <name evidence="10" type="primary">trpC</name>
    <name evidence="10" type="ORF">H9966_09485</name>
</gene>
<accession>A0A9D2G008</accession>
<comment type="pathway">
    <text evidence="2">Amino-acid biosynthesis; L-tryptophan biosynthesis; L-tryptophan from chorismate: step 4/5.</text>
</comment>
<sequence>MVDILEQIVAHKRMELREMKRRLPLERLRQMVERRLAGQGGEGNPVSMRAALMASPTGIIAEFKRKSPSRGWIQAEARPAEIALEYQRNGASALSVLTDQAYFGGCPEHIVQVRQAGVTLPVLYKNFVIDPYQLLVARLCGASAVLLIAACLGREECAQLRKEARELGLEVLLEMHDERELDYADVLPDMYGVNNRHLGTFVTDVETSFRLAGLLPRGACLVSESGLRSPEVVDQLRRAGYRGFLIGERFMSATRPDEALGGFIQSLP</sequence>
<evidence type="ECO:0000256" key="3">
    <source>
        <dbReference type="ARBA" id="ARBA00012362"/>
    </source>
</evidence>
<dbReference type="Pfam" id="PF00218">
    <property type="entry name" value="IGPS"/>
    <property type="match status" value="1"/>
</dbReference>
<dbReference type="AlphaFoldDB" id="A0A9D2G008"/>
<dbReference type="InterPro" id="IPR001468">
    <property type="entry name" value="Indole-3-GlycerolPSynthase_CS"/>
</dbReference>
<dbReference type="InterPro" id="IPR013785">
    <property type="entry name" value="Aldolase_TIM"/>
</dbReference>
<evidence type="ECO:0000256" key="5">
    <source>
        <dbReference type="ARBA" id="ARBA00022793"/>
    </source>
</evidence>
<dbReference type="InterPro" id="IPR013798">
    <property type="entry name" value="Indole-3-glycerol_P_synth_dom"/>
</dbReference>
<dbReference type="EC" id="4.1.1.48" evidence="3"/>
<dbReference type="CDD" id="cd00331">
    <property type="entry name" value="IGPS"/>
    <property type="match status" value="1"/>
</dbReference>
<dbReference type="PANTHER" id="PTHR22854">
    <property type="entry name" value="TRYPTOPHAN BIOSYNTHESIS PROTEIN"/>
    <property type="match status" value="1"/>
</dbReference>
<dbReference type="GO" id="GO:0004425">
    <property type="term" value="F:indole-3-glycerol-phosphate synthase activity"/>
    <property type="evidence" value="ECO:0007669"/>
    <property type="project" value="UniProtKB-EC"/>
</dbReference>
<dbReference type="SUPFAM" id="SSF51366">
    <property type="entry name" value="Ribulose-phoshate binding barrel"/>
    <property type="match status" value="1"/>
</dbReference>
<keyword evidence="6" id="KW-0822">Tryptophan biosynthesis</keyword>
<dbReference type="PANTHER" id="PTHR22854:SF2">
    <property type="entry name" value="INDOLE-3-GLYCEROL-PHOSPHATE SYNTHASE"/>
    <property type="match status" value="1"/>
</dbReference>
<evidence type="ECO:0000256" key="1">
    <source>
        <dbReference type="ARBA" id="ARBA00001633"/>
    </source>
</evidence>
<dbReference type="NCBIfam" id="NF001377">
    <property type="entry name" value="PRK00278.2-4"/>
    <property type="match status" value="1"/>
</dbReference>
<comment type="catalytic activity">
    <reaction evidence="1">
        <text>1-(2-carboxyphenylamino)-1-deoxy-D-ribulose 5-phosphate + H(+) = (1S,2R)-1-C-(indol-3-yl)glycerol 3-phosphate + CO2 + H2O</text>
        <dbReference type="Rhea" id="RHEA:23476"/>
        <dbReference type="ChEBI" id="CHEBI:15377"/>
        <dbReference type="ChEBI" id="CHEBI:15378"/>
        <dbReference type="ChEBI" id="CHEBI:16526"/>
        <dbReference type="ChEBI" id="CHEBI:58613"/>
        <dbReference type="ChEBI" id="CHEBI:58866"/>
        <dbReference type="EC" id="4.1.1.48"/>
    </reaction>
</comment>
<comment type="caution">
    <text evidence="10">The sequence shown here is derived from an EMBL/GenBank/DDBJ whole genome shotgun (WGS) entry which is preliminary data.</text>
</comment>
<evidence type="ECO:0000256" key="8">
    <source>
        <dbReference type="ARBA" id="ARBA00023239"/>
    </source>
</evidence>
<keyword evidence="5" id="KW-0210">Decarboxylase</keyword>
<evidence type="ECO:0000256" key="2">
    <source>
        <dbReference type="ARBA" id="ARBA00004696"/>
    </source>
</evidence>
<protein>
    <recommendedName>
        <fullName evidence="3">indole-3-glycerol-phosphate synthase</fullName>
        <ecNumber evidence="3">4.1.1.48</ecNumber>
    </recommendedName>
</protein>
<feature type="domain" description="Indole-3-glycerol phosphate synthase" evidence="9">
    <location>
        <begin position="5"/>
        <end position="257"/>
    </location>
</feature>
<dbReference type="InterPro" id="IPR011060">
    <property type="entry name" value="RibuloseP-bd_barrel"/>
</dbReference>
<dbReference type="EMBL" id="DXBE01000070">
    <property type="protein sequence ID" value="HIZ70083.1"/>
    <property type="molecule type" value="Genomic_DNA"/>
</dbReference>
<dbReference type="PROSITE" id="PS00614">
    <property type="entry name" value="IGPS"/>
    <property type="match status" value="1"/>
</dbReference>
<evidence type="ECO:0000313" key="11">
    <source>
        <dbReference type="Proteomes" id="UP000824055"/>
    </source>
</evidence>
<reference evidence="10" key="1">
    <citation type="journal article" date="2021" name="PeerJ">
        <title>Extensive microbial diversity within the chicken gut microbiome revealed by metagenomics and culture.</title>
        <authorList>
            <person name="Gilroy R."/>
            <person name="Ravi A."/>
            <person name="Getino M."/>
            <person name="Pursley I."/>
            <person name="Horton D.L."/>
            <person name="Alikhan N.F."/>
            <person name="Baker D."/>
            <person name="Gharbi K."/>
            <person name="Hall N."/>
            <person name="Watson M."/>
            <person name="Adriaenssens E.M."/>
            <person name="Foster-Nyarko E."/>
            <person name="Jarju S."/>
            <person name="Secka A."/>
            <person name="Antonio M."/>
            <person name="Oren A."/>
            <person name="Chaudhuri R.R."/>
            <person name="La Ragione R."/>
            <person name="Hildebrand F."/>
            <person name="Pallen M.J."/>
        </authorList>
    </citation>
    <scope>NUCLEOTIDE SEQUENCE</scope>
    <source>
        <strain evidence="10">ChiHecec3B27-8219</strain>
    </source>
</reference>
<dbReference type="InterPro" id="IPR045186">
    <property type="entry name" value="Indole-3-glycerol_P_synth"/>
</dbReference>
<organism evidence="10 11">
    <name type="scientific">Candidatus Prevotella avicola</name>
    <dbReference type="NCBI Taxonomy" id="2838738"/>
    <lineage>
        <taxon>Bacteria</taxon>
        <taxon>Pseudomonadati</taxon>
        <taxon>Bacteroidota</taxon>
        <taxon>Bacteroidia</taxon>
        <taxon>Bacteroidales</taxon>
        <taxon>Prevotellaceae</taxon>
        <taxon>Prevotella</taxon>
    </lineage>
</organism>
<dbReference type="Gene3D" id="3.20.20.70">
    <property type="entry name" value="Aldolase class I"/>
    <property type="match status" value="1"/>
</dbReference>
<evidence type="ECO:0000256" key="6">
    <source>
        <dbReference type="ARBA" id="ARBA00022822"/>
    </source>
</evidence>
<evidence type="ECO:0000256" key="7">
    <source>
        <dbReference type="ARBA" id="ARBA00023141"/>
    </source>
</evidence>
<dbReference type="Proteomes" id="UP000824055">
    <property type="component" value="Unassembled WGS sequence"/>
</dbReference>
<keyword evidence="7" id="KW-0057">Aromatic amino acid biosynthesis</keyword>
<name>A0A9D2G008_9BACT</name>
<proteinExistence type="predicted"/>
<keyword evidence="8 10" id="KW-0456">Lyase</keyword>
<evidence type="ECO:0000313" key="10">
    <source>
        <dbReference type="EMBL" id="HIZ70083.1"/>
    </source>
</evidence>
<reference evidence="10" key="2">
    <citation type="submission" date="2021-04" db="EMBL/GenBank/DDBJ databases">
        <authorList>
            <person name="Gilroy R."/>
        </authorList>
    </citation>
    <scope>NUCLEOTIDE SEQUENCE</scope>
    <source>
        <strain evidence="10">ChiHecec3B27-8219</strain>
    </source>
</reference>
<evidence type="ECO:0000256" key="4">
    <source>
        <dbReference type="ARBA" id="ARBA00022605"/>
    </source>
</evidence>
<keyword evidence="4" id="KW-0028">Amino-acid biosynthesis</keyword>
<dbReference type="GO" id="GO:0000162">
    <property type="term" value="P:L-tryptophan biosynthetic process"/>
    <property type="evidence" value="ECO:0007669"/>
    <property type="project" value="UniProtKB-KW"/>
</dbReference>
<evidence type="ECO:0000259" key="9">
    <source>
        <dbReference type="Pfam" id="PF00218"/>
    </source>
</evidence>